<comment type="subcellular location">
    <subcellularLocation>
        <location evidence="1">Membrane</location>
        <topology evidence="1">Multi-pass membrane protein</topology>
    </subcellularLocation>
</comment>
<evidence type="ECO:0000256" key="1">
    <source>
        <dbReference type="ARBA" id="ARBA00004141"/>
    </source>
</evidence>
<feature type="transmembrane region" description="Helical" evidence="6">
    <location>
        <begin position="63"/>
        <end position="81"/>
    </location>
</feature>
<evidence type="ECO:0000256" key="4">
    <source>
        <dbReference type="ARBA" id="ARBA00023136"/>
    </source>
</evidence>
<protein>
    <submittedName>
        <fullName evidence="7">Type IV secretion system protein</fullName>
    </submittedName>
</protein>
<gene>
    <name evidence="7" type="ORF">HLB44_30735</name>
</gene>
<dbReference type="EMBL" id="JABRWJ010000011">
    <property type="protein sequence ID" value="NRF71370.1"/>
    <property type="molecule type" value="Genomic_DNA"/>
</dbReference>
<dbReference type="RefSeq" id="WP_173132389.1">
    <property type="nucleotide sequence ID" value="NZ_JABRWJ010000011.1"/>
</dbReference>
<feature type="transmembrane region" description="Helical" evidence="6">
    <location>
        <begin position="244"/>
        <end position="265"/>
    </location>
</feature>
<keyword evidence="3 6" id="KW-1133">Transmembrane helix</keyword>
<evidence type="ECO:0000256" key="6">
    <source>
        <dbReference type="SAM" id="Phobius"/>
    </source>
</evidence>
<evidence type="ECO:0000256" key="3">
    <source>
        <dbReference type="ARBA" id="ARBA00022989"/>
    </source>
</evidence>
<keyword evidence="2 6" id="KW-0812">Transmembrane</keyword>
<proteinExistence type="predicted"/>
<feature type="transmembrane region" description="Helical" evidence="6">
    <location>
        <begin position="101"/>
        <end position="124"/>
    </location>
</feature>
<sequence length="345" mass="35426">MFSHLGNWLNQFLSGYVNNAVSMLSAALMPLALVMLTLYIANYGFAVMRGEVSEAIDTFAWKVVKFTLICGFALGGGLYIGNVSSVLENMQDGMATMFISSGGGGAFGAASSVGSAFGALDVAFQAGVDALDDLWKEAGITRLDLVVAGIVYTLGLDVFLFVAAAVVLISKIFLSFALAIGPAAILCLLFKPTSRFFDSWLSFALSAVVMTWFVFFALGMSLFVVNKCIESVVASGAFQAQGDVNGLEAAAGLLVIYVLLAVLLWQSPKLASALTGGPAVQTGASMVASYILGSVGRGSGSGGGGSGGGRSNEVQRGGGPSYGSGHAAGQAAYQRVSSLFGGGRR</sequence>
<evidence type="ECO:0000256" key="2">
    <source>
        <dbReference type="ARBA" id="ARBA00022692"/>
    </source>
</evidence>
<evidence type="ECO:0000313" key="7">
    <source>
        <dbReference type="EMBL" id="NRF71370.1"/>
    </source>
</evidence>
<dbReference type="Pfam" id="PF04610">
    <property type="entry name" value="TrbL"/>
    <property type="match status" value="1"/>
</dbReference>
<evidence type="ECO:0000313" key="8">
    <source>
        <dbReference type="Proteomes" id="UP000737171"/>
    </source>
</evidence>
<accession>A0ABX2ERL9</accession>
<organism evidence="7 8">
    <name type="scientific">Pseudaquabacterium terrae</name>
    <dbReference type="NCBI Taxonomy" id="2732868"/>
    <lineage>
        <taxon>Bacteria</taxon>
        <taxon>Pseudomonadati</taxon>
        <taxon>Pseudomonadota</taxon>
        <taxon>Betaproteobacteria</taxon>
        <taxon>Burkholderiales</taxon>
        <taxon>Sphaerotilaceae</taxon>
        <taxon>Pseudaquabacterium</taxon>
    </lineage>
</organism>
<reference evidence="7 8" key="1">
    <citation type="submission" date="2020-05" db="EMBL/GenBank/DDBJ databases">
        <title>Aquincola sp. isolate from soil.</title>
        <authorList>
            <person name="Han J."/>
            <person name="Kim D.-U."/>
        </authorList>
    </citation>
    <scope>NUCLEOTIDE SEQUENCE [LARGE SCALE GENOMIC DNA]</scope>
    <source>
        <strain evidence="7 8">S2</strain>
    </source>
</reference>
<feature type="compositionally biased region" description="Gly residues" evidence="5">
    <location>
        <begin position="299"/>
        <end position="322"/>
    </location>
</feature>
<keyword evidence="4 6" id="KW-0472">Membrane</keyword>
<feature type="transmembrane region" description="Helical" evidence="6">
    <location>
        <begin position="172"/>
        <end position="190"/>
    </location>
</feature>
<evidence type="ECO:0000256" key="5">
    <source>
        <dbReference type="SAM" id="MobiDB-lite"/>
    </source>
</evidence>
<dbReference type="Proteomes" id="UP000737171">
    <property type="component" value="Unassembled WGS sequence"/>
</dbReference>
<feature type="transmembrane region" description="Helical" evidence="6">
    <location>
        <begin position="20"/>
        <end position="42"/>
    </location>
</feature>
<feature type="transmembrane region" description="Helical" evidence="6">
    <location>
        <begin position="202"/>
        <end position="224"/>
    </location>
</feature>
<feature type="transmembrane region" description="Helical" evidence="6">
    <location>
        <begin position="145"/>
        <end position="166"/>
    </location>
</feature>
<keyword evidence="8" id="KW-1185">Reference proteome</keyword>
<name>A0ABX2ERL9_9BURK</name>
<comment type="caution">
    <text evidence="7">The sequence shown here is derived from an EMBL/GenBank/DDBJ whole genome shotgun (WGS) entry which is preliminary data.</text>
</comment>
<feature type="region of interest" description="Disordered" evidence="5">
    <location>
        <begin position="299"/>
        <end position="330"/>
    </location>
</feature>
<dbReference type="InterPro" id="IPR007688">
    <property type="entry name" value="Conjugal_tfr_TrbL/VirB6"/>
</dbReference>